<dbReference type="Gene3D" id="2.30.330.10">
    <property type="entry name" value="SpoA-like"/>
    <property type="match status" value="1"/>
</dbReference>
<keyword evidence="10" id="KW-0282">Flagellum</keyword>
<accession>A0ABW3ZFQ4</accession>
<evidence type="ECO:0000256" key="4">
    <source>
        <dbReference type="ARBA" id="ARBA00022475"/>
    </source>
</evidence>
<evidence type="ECO:0000256" key="3">
    <source>
        <dbReference type="ARBA" id="ARBA00021897"/>
    </source>
</evidence>
<feature type="domain" description="Flagellar motor switch protein FliN-like C-terminal" evidence="9">
    <location>
        <begin position="72"/>
        <end position="143"/>
    </location>
</feature>
<dbReference type="InterPro" id="IPR051469">
    <property type="entry name" value="FliN/MopA/SpaO"/>
</dbReference>
<evidence type="ECO:0000256" key="1">
    <source>
        <dbReference type="ARBA" id="ARBA00004413"/>
    </source>
</evidence>
<comment type="subcellular location">
    <subcellularLocation>
        <location evidence="1">Cell membrane</location>
        <topology evidence="1">Peripheral membrane protein</topology>
        <orientation evidence="1">Cytoplasmic side</orientation>
    </subcellularLocation>
</comment>
<gene>
    <name evidence="10" type="ORF">ACFQ4E_06295</name>
</gene>
<feature type="region of interest" description="Disordered" evidence="8">
    <location>
        <begin position="1"/>
        <end position="26"/>
    </location>
</feature>
<organism evidence="10 11">
    <name type="scientific">Litorisediminicola beolgyonensis</name>
    <dbReference type="NCBI Taxonomy" id="1173614"/>
    <lineage>
        <taxon>Bacteria</taxon>
        <taxon>Pseudomonadati</taxon>
        <taxon>Pseudomonadota</taxon>
        <taxon>Alphaproteobacteria</taxon>
        <taxon>Rhodobacterales</taxon>
        <taxon>Paracoccaceae</taxon>
        <taxon>Litorisediminicola</taxon>
    </lineage>
</organism>
<evidence type="ECO:0000256" key="6">
    <source>
        <dbReference type="ARBA" id="ARBA00022779"/>
    </source>
</evidence>
<dbReference type="Proteomes" id="UP001597135">
    <property type="component" value="Unassembled WGS sequence"/>
</dbReference>
<evidence type="ECO:0000259" key="9">
    <source>
        <dbReference type="Pfam" id="PF01052"/>
    </source>
</evidence>
<evidence type="ECO:0000256" key="2">
    <source>
        <dbReference type="ARBA" id="ARBA00009226"/>
    </source>
</evidence>
<evidence type="ECO:0000256" key="8">
    <source>
        <dbReference type="SAM" id="MobiDB-lite"/>
    </source>
</evidence>
<keyword evidence="10" id="KW-0966">Cell projection</keyword>
<keyword evidence="5" id="KW-0145">Chemotaxis</keyword>
<evidence type="ECO:0000256" key="5">
    <source>
        <dbReference type="ARBA" id="ARBA00022500"/>
    </source>
</evidence>
<keyword evidence="10" id="KW-0969">Cilium</keyword>
<evidence type="ECO:0000313" key="11">
    <source>
        <dbReference type="Proteomes" id="UP001597135"/>
    </source>
</evidence>
<reference evidence="11" key="1">
    <citation type="journal article" date="2019" name="Int. J. Syst. Evol. Microbiol.">
        <title>The Global Catalogue of Microorganisms (GCM) 10K type strain sequencing project: providing services to taxonomists for standard genome sequencing and annotation.</title>
        <authorList>
            <consortium name="The Broad Institute Genomics Platform"/>
            <consortium name="The Broad Institute Genome Sequencing Center for Infectious Disease"/>
            <person name="Wu L."/>
            <person name="Ma J."/>
        </authorList>
    </citation>
    <scope>NUCLEOTIDE SEQUENCE [LARGE SCALE GENOMIC DNA]</scope>
    <source>
        <strain evidence="11">CCUG 62953</strain>
    </source>
</reference>
<dbReference type="InterPro" id="IPR001172">
    <property type="entry name" value="FliN_T3SS_HrcQb"/>
</dbReference>
<name>A0ABW3ZFQ4_9RHOB</name>
<dbReference type="EMBL" id="JBHTMU010000008">
    <property type="protein sequence ID" value="MFD1342021.1"/>
    <property type="molecule type" value="Genomic_DNA"/>
</dbReference>
<keyword evidence="11" id="KW-1185">Reference proteome</keyword>
<dbReference type="PRINTS" id="PR00956">
    <property type="entry name" value="FLGMOTORFLIN"/>
</dbReference>
<keyword evidence="7" id="KW-0472">Membrane</keyword>
<comment type="caution">
    <text evidence="10">The sequence shown here is derived from an EMBL/GenBank/DDBJ whole genome shotgun (WGS) entry which is preliminary data.</text>
</comment>
<keyword evidence="4" id="KW-1003">Cell membrane</keyword>
<dbReference type="Pfam" id="PF01052">
    <property type="entry name" value="FliMN_C"/>
    <property type="match status" value="1"/>
</dbReference>
<proteinExistence type="inferred from homology"/>
<evidence type="ECO:0000313" key="10">
    <source>
        <dbReference type="EMBL" id="MFD1342021.1"/>
    </source>
</evidence>
<dbReference type="SUPFAM" id="SSF101801">
    <property type="entry name" value="Surface presentation of antigens (SPOA)"/>
    <property type="match status" value="1"/>
</dbReference>
<keyword evidence="6" id="KW-0283">Flagellar rotation</keyword>
<dbReference type="PANTHER" id="PTHR43484">
    <property type="match status" value="1"/>
</dbReference>
<dbReference type="InterPro" id="IPR001543">
    <property type="entry name" value="FliN-like_C"/>
</dbReference>
<comment type="similarity">
    <text evidence="2">Belongs to the FliN/MopA/SpaO family.</text>
</comment>
<protein>
    <recommendedName>
        <fullName evidence="3">Flagellar motor switch protein FliN</fullName>
    </recommendedName>
</protein>
<dbReference type="PANTHER" id="PTHR43484:SF1">
    <property type="entry name" value="FLAGELLAR MOTOR SWITCH PROTEIN FLIN"/>
    <property type="match status" value="1"/>
</dbReference>
<feature type="compositionally biased region" description="Basic and acidic residues" evidence="8">
    <location>
        <begin position="1"/>
        <end position="12"/>
    </location>
</feature>
<sequence>MADAETPKDAPRGGKSAKSAPEPELELETAAAEAAGGVGGIAGSIPEFDEDATESGAPTAALPGPGGHSIQAMLNVDLDVKVVLGACKMPISTLLKLSRGSVIELDQRIGQPVDLVINDRLVARGDLVKLPGDRIGVSLTEIVRDHVTDF</sequence>
<evidence type="ECO:0000256" key="7">
    <source>
        <dbReference type="ARBA" id="ARBA00023136"/>
    </source>
</evidence>
<dbReference type="RefSeq" id="WP_386802087.1">
    <property type="nucleotide sequence ID" value="NZ_JBHTMU010000008.1"/>
</dbReference>
<dbReference type="InterPro" id="IPR036429">
    <property type="entry name" value="SpoA-like_sf"/>
</dbReference>
<feature type="region of interest" description="Disordered" evidence="8">
    <location>
        <begin position="38"/>
        <end position="66"/>
    </location>
</feature>